<feature type="domain" description="DUF4401" evidence="2">
    <location>
        <begin position="43"/>
        <end position="349"/>
    </location>
</feature>
<proteinExistence type="predicted"/>
<feature type="transmembrane region" description="Helical" evidence="1">
    <location>
        <begin position="104"/>
        <end position="124"/>
    </location>
</feature>
<dbReference type="RefSeq" id="WP_136565058.1">
    <property type="nucleotide sequence ID" value="NZ_SNTZ01000001.1"/>
</dbReference>
<dbReference type="OrthoDB" id="674818at2"/>
<keyword evidence="1" id="KW-0812">Transmembrane</keyword>
<reference evidence="3 4" key="1">
    <citation type="submission" date="2019-03" db="EMBL/GenBank/DDBJ databases">
        <title>Muricauda SCR12 sp.nov, a marine bacterium isolated from Pacific Ocean:the Okinawa trough.</title>
        <authorList>
            <person name="Liu L."/>
        </authorList>
    </citation>
    <scope>NUCLEOTIDE SEQUENCE [LARGE SCALE GENOMIC DNA]</scope>
    <source>
        <strain evidence="3 4">SCR12</strain>
    </source>
</reference>
<keyword evidence="1" id="KW-1133">Transmembrane helix</keyword>
<dbReference type="EMBL" id="SNTZ01000001">
    <property type="protein sequence ID" value="THV61275.1"/>
    <property type="molecule type" value="Genomic_DNA"/>
</dbReference>
<evidence type="ECO:0000313" key="4">
    <source>
        <dbReference type="Proteomes" id="UP000310406"/>
    </source>
</evidence>
<dbReference type="Pfam" id="PF14351">
    <property type="entry name" value="DUF4401"/>
    <property type="match status" value="1"/>
</dbReference>
<evidence type="ECO:0000256" key="1">
    <source>
        <dbReference type="SAM" id="Phobius"/>
    </source>
</evidence>
<name>A0A4S8RVK4_9FLAO</name>
<feature type="transmembrane region" description="Helical" evidence="1">
    <location>
        <begin position="304"/>
        <end position="321"/>
    </location>
</feature>
<keyword evidence="1" id="KW-0472">Membrane</keyword>
<feature type="transmembrane region" description="Helical" evidence="1">
    <location>
        <begin position="130"/>
        <end position="157"/>
    </location>
</feature>
<organism evidence="3 4">
    <name type="scientific">Flagellimonas alvinocaridis</name>
    <dbReference type="NCBI Taxonomy" id="2530200"/>
    <lineage>
        <taxon>Bacteria</taxon>
        <taxon>Pseudomonadati</taxon>
        <taxon>Bacteroidota</taxon>
        <taxon>Flavobacteriia</taxon>
        <taxon>Flavobacteriales</taxon>
        <taxon>Flavobacteriaceae</taxon>
        <taxon>Flagellimonas</taxon>
    </lineage>
</organism>
<feature type="transmembrane region" description="Helical" evidence="1">
    <location>
        <begin position="235"/>
        <end position="255"/>
    </location>
</feature>
<feature type="transmembrane region" description="Helical" evidence="1">
    <location>
        <begin position="169"/>
        <end position="186"/>
    </location>
</feature>
<feature type="transmembrane region" description="Helical" evidence="1">
    <location>
        <begin position="327"/>
        <end position="348"/>
    </location>
</feature>
<keyword evidence="4" id="KW-1185">Reference proteome</keyword>
<sequence length="358" mass="39822">MDNIKDIEPFLDTIGAVEGSAFSFDENAIKAEYAKQHKRRSNLVIKVLSIFGILFATFAFFGFLAILGIYESELGMLLLGSILIVLSLLLNIKFDTLIVDTFGASIYVLGIALVSFGLISFELHEDLTTFLIITIALCSLFVVQNYILSFISILIIASGFLVFIFSKDLFELLHFYTAFYALALAYCSFNEPQFFTSGLKVSKIYGPLRIGLIFSLLFGLVAVGNYRLAPMSQNLNWISSLVHISIILYLVGPITKTLGVDSKNTKIWIYTLTCLTLLPTLFAPSISGALLIVLLSFRVNHKTGLGIGIVALVYFVIQYYYDLNLTLLVKSILLFSSGVIFVLFYLFLIKKAPTNEKV</sequence>
<feature type="transmembrane region" description="Helical" evidence="1">
    <location>
        <begin position="43"/>
        <end position="68"/>
    </location>
</feature>
<dbReference type="Proteomes" id="UP000310406">
    <property type="component" value="Unassembled WGS sequence"/>
</dbReference>
<protein>
    <submittedName>
        <fullName evidence="3">DUF4401 domain-containing protein</fullName>
    </submittedName>
</protein>
<evidence type="ECO:0000313" key="3">
    <source>
        <dbReference type="EMBL" id="THV61275.1"/>
    </source>
</evidence>
<accession>A0A4S8RVK4</accession>
<feature type="transmembrane region" description="Helical" evidence="1">
    <location>
        <begin position="206"/>
        <end position="223"/>
    </location>
</feature>
<dbReference type="AlphaFoldDB" id="A0A4S8RVK4"/>
<feature type="transmembrane region" description="Helical" evidence="1">
    <location>
        <begin position="267"/>
        <end position="297"/>
    </location>
</feature>
<evidence type="ECO:0000259" key="2">
    <source>
        <dbReference type="Pfam" id="PF14351"/>
    </source>
</evidence>
<dbReference type="InterPro" id="IPR025513">
    <property type="entry name" value="DUF4401"/>
</dbReference>
<comment type="caution">
    <text evidence="3">The sequence shown here is derived from an EMBL/GenBank/DDBJ whole genome shotgun (WGS) entry which is preliminary data.</text>
</comment>
<gene>
    <name evidence="3" type="ORF">EZV76_02815</name>
</gene>
<feature type="transmembrane region" description="Helical" evidence="1">
    <location>
        <begin position="74"/>
        <end position="92"/>
    </location>
</feature>